<dbReference type="EMBL" id="VFMN01000001">
    <property type="protein sequence ID" value="TQJ10736.1"/>
    <property type="molecule type" value="Genomic_DNA"/>
</dbReference>
<evidence type="ECO:0000313" key="2">
    <source>
        <dbReference type="Proteomes" id="UP000317893"/>
    </source>
</evidence>
<reference evidence="1 2" key="1">
    <citation type="submission" date="2019-06" db="EMBL/GenBank/DDBJ databases">
        <title>Sequencing the genomes of 1000 actinobacteria strains.</title>
        <authorList>
            <person name="Klenk H.-P."/>
        </authorList>
    </citation>
    <scope>NUCLEOTIDE SEQUENCE [LARGE SCALE GENOMIC DNA]</scope>
    <source>
        <strain evidence="1 2">DSM 18607</strain>
    </source>
</reference>
<dbReference type="Gene3D" id="3.40.50.880">
    <property type="match status" value="1"/>
</dbReference>
<dbReference type="OrthoDB" id="4857326at2"/>
<evidence type="ECO:0000313" key="1">
    <source>
        <dbReference type="EMBL" id="TQJ10736.1"/>
    </source>
</evidence>
<protein>
    <recommendedName>
        <fullName evidence="3">Peptidase S51-like protein</fullName>
    </recommendedName>
</protein>
<dbReference type="RefSeq" id="WP_141849918.1">
    <property type="nucleotide sequence ID" value="NZ_BAAAPR010000023.1"/>
</dbReference>
<accession>A0A542E644</accession>
<sequence>MTPTPGRTVLLGPQRFLLTAGTVVQQVAPDGPVAVVNAGWQEREADDGELQEVLGGRGSMLRLFARAAEVVEADPALAEAVVVLRTAQHELSALYERRLAHALDALDDLRRAAARPDVRSSGVADAVRALRDLDTWFLDAVGQLYGELVASGVLERSDVLRRHQEEVERLLADAPVLAVAGGHVGELVRLLRLFRVRPRPEQHVVAWSGGAMAMTERVVLFQDRVGDQDPVGFAGAQVWDRGLRRAPGLVVLPHARRRLRLDDPERVATLVRRFADATCVLLDDGARVEVAGDGALPPGTRVLTPEGAVGVVGEAA</sequence>
<evidence type="ECO:0008006" key="3">
    <source>
        <dbReference type="Google" id="ProtNLM"/>
    </source>
</evidence>
<proteinExistence type="predicted"/>
<dbReference type="InterPro" id="IPR029062">
    <property type="entry name" value="Class_I_gatase-like"/>
</dbReference>
<comment type="caution">
    <text evidence="1">The sequence shown here is derived from an EMBL/GenBank/DDBJ whole genome shotgun (WGS) entry which is preliminary data.</text>
</comment>
<name>A0A542E644_9MICO</name>
<dbReference type="Proteomes" id="UP000317893">
    <property type="component" value="Unassembled WGS sequence"/>
</dbReference>
<dbReference type="AlphaFoldDB" id="A0A542E644"/>
<organism evidence="1 2">
    <name type="scientific">Lapillicoccus jejuensis</name>
    <dbReference type="NCBI Taxonomy" id="402171"/>
    <lineage>
        <taxon>Bacteria</taxon>
        <taxon>Bacillati</taxon>
        <taxon>Actinomycetota</taxon>
        <taxon>Actinomycetes</taxon>
        <taxon>Micrococcales</taxon>
        <taxon>Intrasporangiaceae</taxon>
        <taxon>Lapillicoccus</taxon>
    </lineage>
</organism>
<gene>
    <name evidence="1" type="ORF">FB458_3872</name>
</gene>
<keyword evidence="2" id="KW-1185">Reference proteome</keyword>